<dbReference type="AlphaFoldDB" id="A0A7R8X2U7"/>
<dbReference type="Pfam" id="PF00814">
    <property type="entry name" value="TsaD"/>
    <property type="match status" value="2"/>
</dbReference>
<keyword evidence="4" id="KW-0479">Metal-binding</keyword>
<dbReference type="SUPFAM" id="SSF53067">
    <property type="entry name" value="Actin-like ATPase domain"/>
    <property type="match status" value="1"/>
</dbReference>
<protein>
    <recommendedName>
        <fullName evidence="1">N(6)-L-threonylcarbamoyladenine synthase</fullName>
        <ecNumber evidence="1">2.3.1.234</ecNumber>
    </recommendedName>
</protein>
<feature type="domain" description="Gcp-like" evidence="7">
    <location>
        <begin position="48"/>
        <end position="108"/>
    </location>
</feature>
<evidence type="ECO:0000256" key="2">
    <source>
        <dbReference type="ARBA" id="ARBA00022679"/>
    </source>
</evidence>
<evidence type="ECO:0000256" key="5">
    <source>
        <dbReference type="ARBA" id="ARBA00023315"/>
    </source>
</evidence>
<dbReference type="EMBL" id="LR899678">
    <property type="protein sequence ID" value="CAD7241660.1"/>
    <property type="molecule type" value="Genomic_DNA"/>
</dbReference>
<dbReference type="GO" id="GO:0005739">
    <property type="term" value="C:mitochondrion"/>
    <property type="evidence" value="ECO:0007669"/>
    <property type="project" value="TreeGrafter"/>
</dbReference>
<evidence type="ECO:0000313" key="9">
    <source>
        <dbReference type="Proteomes" id="UP000677054"/>
    </source>
</evidence>
<keyword evidence="5" id="KW-0012">Acyltransferase</keyword>
<dbReference type="PRINTS" id="PR00789">
    <property type="entry name" value="OSIALOPTASE"/>
</dbReference>
<name>A0A7R8X2U7_9CRUS</name>
<dbReference type="GO" id="GO:0061711">
    <property type="term" value="F:tRNA N(6)-L-threonylcarbamoyladenine synthase activity"/>
    <property type="evidence" value="ECO:0007669"/>
    <property type="project" value="UniProtKB-EC"/>
</dbReference>
<accession>A0A7R8X2U7</accession>
<gene>
    <name evidence="8" type="ORF">DSTB1V02_LOCUS1642</name>
</gene>
<dbReference type="GO" id="GO:0046872">
    <property type="term" value="F:metal ion binding"/>
    <property type="evidence" value="ECO:0007669"/>
    <property type="project" value="UniProtKB-KW"/>
</dbReference>
<proteinExistence type="predicted"/>
<sequence>MYLASMKTLMKILIRTAQPSRRASCATILGIESSCDDTGAAVVNEAKEILGEALHSQKQLHIDFGGIIPPFARELHRKHLPAVVDSALSAARMTVSDVDAIAVTVKPGKHDAWKEIELKMKFPFLVLLVSGGHCILALVRGVTSFSILGSTLDDSPGEALDKSARRMKLRNLPELSMLSGGEAIEKLAQQGDPSAFQFPFPLGRARDCNFSFSGLKFYLLKTIRRLEEKQKVEGDQLVPELADLCASFQFTVMKHLCTRVQRGMGFLDLNDLMPKNERTLVVSGGVASNNFLRSALERVCNEYNYKLVCPPPRLCTDNGVMIAWNGVEKWIIGCDITHEFDSIVPEGRCVNKTTHVFELLWERN</sequence>
<feature type="domain" description="Gcp-like" evidence="7">
    <location>
        <begin position="119"/>
        <end position="324"/>
    </location>
</feature>
<dbReference type="InterPro" id="IPR000905">
    <property type="entry name" value="Gcp-like_dom"/>
</dbReference>
<comment type="catalytic activity">
    <reaction evidence="6">
        <text>L-threonylcarbamoyladenylate + adenosine(37) in tRNA = N(6)-L-threonylcarbamoyladenosine(37) in tRNA + AMP + H(+)</text>
        <dbReference type="Rhea" id="RHEA:37059"/>
        <dbReference type="Rhea" id="RHEA-COMP:10162"/>
        <dbReference type="Rhea" id="RHEA-COMP:10163"/>
        <dbReference type="ChEBI" id="CHEBI:15378"/>
        <dbReference type="ChEBI" id="CHEBI:73682"/>
        <dbReference type="ChEBI" id="CHEBI:74411"/>
        <dbReference type="ChEBI" id="CHEBI:74418"/>
        <dbReference type="ChEBI" id="CHEBI:456215"/>
        <dbReference type="EC" id="2.3.1.234"/>
    </reaction>
</comment>
<evidence type="ECO:0000259" key="7">
    <source>
        <dbReference type="Pfam" id="PF00814"/>
    </source>
</evidence>
<dbReference type="EMBL" id="CAJPEV010000161">
    <property type="protein sequence ID" value="CAG0881611.1"/>
    <property type="molecule type" value="Genomic_DNA"/>
</dbReference>
<evidence type="ECO:0000313" key="8">
    <source>
        <dbReference type="EMBL" id="CAD7241660.1"/>
    </source>
</evidence>
<evidence type="ECO:0000256" key="1">
    <source>
        <dbReference type="ARBA" id="ARBA00012156"/>
    </source>
</evidence>
<dbReference type="GO" id="GO:0008033">
    <property type="term" value="P:tRNA processing"/>
    <property type="evidence" value="ECO:0007669"/>
    <property type="project" value="UniProtKB-KW"/>
</dbReference>
<dbReference type="OrthoDB" id="10259622at2759"/>
<dbReference type="CDD" id="cd24134">
    <property type="entry name" value="ASKHA_NBD_OSGEPL1_QRI7_euk"/>
    <property type="match status" value="1"/>
</dbReference>
<dbReference type="Proteomes" id="UP000677054">
    <property type="component" value="Unassembled WGS sequence"/>
</dbReference>
<evidence type="ECO:0000256" key="3">
    <source>
        <dbReference type="ARBA" id="ARBA00022694"/>
    </source>
</evidence>
<evidence type="ECO:0000256" key="4">
    <source>
        <dbReference type="ARBA" id="ARBA00022723"/>
    </source>
</evidence>
<dbReference type="InterPro" id="IPR043129">
    <property type="entry name" value="ATPase_NBD"/>
</dbReference>
<dbReference type="EC" id="2.3.1.234" evidence="1"/>
<keyword evidence="3" id="KW-0819">tRNA processing</keyword>
<evidence type="ECO:0000256" key="6">
    <source>
        <dbReference type="ARBA" id="ARBA00048117"/>
    </source>
</evidence>
<dbReference type="Gene3D" id="3.30.420.40">
    <property type="match status" value="2"/>
</dbReference>
<reference evidence="8" key="1">
    <citation type="submission" date="2020-11" db="EMBL/GenBank/DDBJ databases">
        <authorList>
            <person name="Tran Van P."/>
        </authorList>
    </citation>
    <scope>NUCLEOTIDE SEQUENCE</scope>
</reference>
<organism evidence="8">
    <name type="scientific">Darwinula stevensoni</name>
    <dbReference type="NCBI Taxonomy" id="69355"/>
    <lineage>
        <taxon>Eukaryota</taxon>
        <taxon>Metazoa</taxon>
        <taxon>Ecdysozoa</taxon>
        <taxon>Arthropoda</taxon>
        <taxon>Crustacea</taxon>
        <taxon>Oligostraca</taxon>
        <taxon>Ostracoda</taxon>
        <taxon>Podocopa</taxon>
        <taxon>Podocopida</taxon>
        <taxon>Darwinulocopina</taxon>
        <taxon>Darwinuloidea</taxon>
        <taxon>Darwinulidae</taxon>
        <taxon>Darwinula</taxon>
    </lineage>
</organism>
<keyword evidence="2" id="KW-0808">Transferase</keyword>
<dbReference type="PANTHER" id="PTHR11735">
    <property type="entry name" value="TRNA N6-ADENOSINE THREONYLCARBAMOYLTRANSFERASE"/>
    <property type="match status" value="1"/>
</dbReference>
<dbReference type="PANTHER" id="PTHR11735:SF6">
    <property type="entry name" value="TRNA N6-ADENOSINE THREONYLCARBAMOYLTRANSFERASE, MITOCHONDRIAL"/>
    <property type="match status" value="1"/>
</dbReference>
<dbReference type="InterPro" id="IPR017861">
    <property type="entry name" value="KAE1/TsaD"/>
</dbReference>
<keyword evidence="9" id="KW-1185">Reference proteome</keyword>